<comment type="caution">
    <text evidence="1">The sequence shown here is derived from an EMBL/GenBank/DDBJ whole genome shotgun (WGS) entry which is preliminary data.</text>
</comment>
<gene>
    <name evidence="1" type="ORF">LITE_LOCUS39214</name>
</gene>
<sequence>MMVNLRGSLSGLITWTTQAL</sequence>
<dbReference type="Proteomes" id="UP001154282">
    <property type="component" value="Unassembled WGS sequence"/>
</dbReference>
<proteinExistence type="predicted"/>
<dbReference type="AlphaFoldDB" id="A0AAV0PQ46"/>
<evidence type="ECO:0000313" key="1">
    <source>
        <dbReference type="EMBL" id="CAI0472298.1"/>
    </source>
</evidence>
<accession>A0AAV0PQ46</accession>
<dbReference type="EMBL" id="CAMGYJ010000009">
    <property type="protein sequence ID" value="CAI0472298.1"/>
    <property type="molecule type" value="Genomic_DNA"/>
</dbReference>
<evidence type="ECO:0000313" key="2">
    <source>
        <dbReference type="Proteomes" id="UP001154282"/>
    </source>
</evidence>
<protein>
    <submittedName>
        <fullName evidence="1">Uncharacterized protein</fullName>
    </submittedName>
</protein>
<name>A0AAV0PQ46_9ROSI</name>
<organism evidence="1 2">
    <name type="scientific">Linum tenue</name>
    <dbReference type="NCBI Taxonomy" id="586396"/>
    <lineage>
        <taxon>Eukaryota</taxon>
        <taxon>Viridiplantae</taxon>
        <taxon>Streptophyta</taxon>
        <taxon>Embryophyta</taxon>
        <taxon>Tracheophyta</taxon>
        <taxon>Spermatophyta</taxon>
        <taxon>Magnoliopsida</taxon>
        <taxon>eudicotyledons</taxon>
        <taxon>Gunneridae</taxon>
        <taxon>Pentapetalae</taxon>
        <taxon>rosids</taxon>
        <taxon>fabids</taxon>
        <taxon>Malpighiales</taxon>
        <taxon>Linaceae</taxon>
        <taxon>Linum</taxon>
    </lineage>
</organism>
<reference evidence="1" key="1">
    <citation type="submission" date="2022-08" db="EMBL/GenBank/DDBJ databases">
        <authorList>
            <person name="Gutierrez-Valencia J."/>
        </authorList>
    </citation>
    <scope>NUCLEOTIDE SEQUENCE</scope>
</reference>
<keyword evidence="2" id="KW-1185">Reference proteome</keyword>